<comment type="similarity">
    <text evidence="2">Belongs to the BIG1 family.</text>
</comment>
<accession>A0A067NXF1</accession>
<dbReference type="InterPro" id="IPR037654">
    <property type="entry name" value="Big1"/>
</dbReference>
<feature type="transmembrane region" description="Helical" evidence="10">
    <location>
        <begin position="225"/>
        <end position="248"/>
    </location>
</feature>
<gene>
    <name evidence="12" type="ORF">PLEOSDRAFT_1092686</name>
</gene>
<keyword evidence="8 10" id="KW-0472">Membrane</keyword>
<evidence type="ECO:0000256" key="9">
    <source>
        <dbReference type="ARBA" id="ARBA00023316"/>
    </source>
</evidence>
<keyword evidence="4 10" id="KW-0812">Transmembrane</keyword>
<dbReference type="VEuPathDB" id="FungiDB:PLEOSDRAFT_1092686"/>
<evidence type="ECO:0000256" key="6">
    <source>
        <dbReference type="ARBA" id="ARBA00022824"/>
    </source>
</evidence>
<evidence type="ECO:0000313" key="12">
    <source>
        <dbReference type="EMBL" id="KDQ28797.1"/>
    </source>
</evidence>
<organism evidence="12 13">
    <name type="scientific">Pleurotus ostreatus (strain PC15)</name>
    <name type="common">Oyster mushroom</name>
    <dbReference type="NCBI Taxonomy" id="1137138"/>
    <lineage>
        <taxon>Eukaryota</taxon>
        <taxon>Fungi</taxon>
        <taxon>Dikarya</taxon>
        <taxon>Basidiomycota</taxon>
        <taxon>Agaricomycotina</taxon>
        <taxon>Agaricomycetes</taxon>
        <taxon>Agaricomycetidae</taxon>
        <taxon>Agaricales</taxon>
        <taxon>Pleurotineae</taxon>
        <taxon>Pleurotaceae</taxon>
        <taxon>Pleurotus</taxon>
    </lineage>
</organism>
<dbReference type="PANTHER" id="PTHR28285:SF1">
    <property type="entry name" value="PROTEIN BIG1"/>
    <property type="match status" value="1"/>
</dbReference>
<protein>
    <recommendedName>
        <fullName evidence="3">Protein BIG1</fullName>
    </recommendedName>
</protein>
<dbReference type="OrthoDB" id="10029326at2759"/>
<feature type="signal peptide" evidence="11">
    <location>
        <begin position="1"/>
        <end position="17"/>
    </location>
</feature>
<comment type="subcellular location">
    <subcellularLocation>
        <location evidence="1">Endoplasmic reticulum membrane</location>
        <topology evidence="1">Single-pass type I membrane protein</topology>
    </subcellularLocation>
</comment>
<keyword evidence="7 10" id="KW-1133">Transmembrane helix</keyword>
<dbReference type="AlphaFoldDB" id="A0A067NXF1"/>
<proteinExistence type="inferred from homology"/>
<evidence type="ECO:0000256" key="4">
    <source>
        <dbReference type="ARBA" id="ARBA00022692"/>
    </source>
</evidence>
<keyword evidence="6" id="KW-0256">Endoplasmic reticulum</keyword>
<reference evidence="13" key="1">
    <citation type="journal article" date="2014" name="Proc. Natl. Acad. Sci. U.S.A.">
        <title>Extensive sampling of basidiomycete genomes demonstrates inadequacy of the white-rot/brown-rot paradigm for wood decay fungi.</title>
        <authorList>
            <person name="Riley R."/>
            <person name="Salamov A.A."/>
            <person name="Brown D.W."/>
            <person name="Nagy L.G."/>
            <person name="Floudas D."/>
            <person name="Held B.W."/>
            <person name="Levasseur A."/>
            <person name="Lombard V."/>
            <person name="Morin E."/>
            <person name="Otillar R."/>
            <person name="Lindquist E.A."/>
            <person name="Sun H."/>
            <person name="LaButti K.M."/>
            <person name="Schmutz J."/>
            <person name="Jabbour D."/>
            <person name="Luo H."/>
            <person name="Baker S.E."/>
            <person name="Pisabarro A.G."/>
            <person name="Walton J.D."/>
            <person name="Blanchette R.A."/>
            <person name="Henrissat B."/>
            <person name="Martin F."/>
            <person name="Cullen D."/>
            <person name="Hibbett D.S."/>
            <person name="Grigoriev I.V."/>
        </authorList>
    </citation>
    <scope>NUCLEOTIDE SEQUENCE [LARGE SCALE GENOMIC DNA]</scope>
    <source>
        <strain evidence="13">PC15</strain>
    </source>
</reference>
<dbReference type="GO" id="GO:0006078">
    <property type="term" value="P:(1-&gt;6)-beta-D-glucan biosynthetic process"/>
    <property type="evidence" value="ECO:0007669"/>
    <property type="project" value="TreeGrafter"/>
</dbReference>
<evidence type="ECO:0000256" key="8">
    <source>
        <dbReference type="ARBA" id="ARBA00023136"/>
    </source>
</evidence>
<evidence type="ECO:0000256" key="11">
    <source>
        <dbReference type="SAM" id="SignalP"/>
    </source>
</evidence>
<dbReference type="GO" id="GO:0005789">
    <property type="term" value="C:endoplasmic reticulum membrane"/>
    <property type="evidence" value="ECO:0007669"/>
    <property type="project" value="UniProtKB-SubCell"/>
</dbReference>
<evidence type="ECO:0000256" key="10">
    <source>
        <dbReference type="SAM" id="Phobius"/>
    </source>
</evidence>
<name>A0A067NXF1_PLEO1</name>
<dbReference type="GO" id="GO:0009272">
    <property type="term" value="P:fungal-type cell wall biogenesis"/>
    <property type="evidence" value="ECO:0007669"/>
    <property type="project" value="TreeGrafter"/>
</dbReference>
<dbReference type="HOGENOM" id="CLU_083986_0_0_1"/>
<feature type="chain" id="PRO_5001642684" description="Protein BIG1" evidence="11">
    <location>
        <begin position="18"/>
        <end position="271"/>
    </location>
</feature>
<dbReference type="PANTHER" id="PTHR28285">
    <property type="entry name" value="PROTEIN BIG1"/>
    <property type="match status" value="1"/>
</dbReference>
<sequence>MVAALTVLLAALPVALAFSDTAPIVAWTSHRSAALETLPSGLKSGAALSYLLANNEACESDAIVVVEHPGLHASDLRNLAPSSPLSLVLRDSPSSRQYPYVSVSPDDVSVIVETVSSRCKSRLVTFTPGQPSTTLSPGEKYVINMRLPHLEGMALDRHTSLSQHIDSLFELELSNIAASFPNHLVLYSGSTSALDKRQSPAQTVKTVAAAPSGGILKRYQLLTPALISVLLVTLFVLFPLLFLGITALSSIQSPLRVEAPKGYSDRERKNQ</sequence>
<dbReference type="InParanoid" id="A0A067NXF1"/>
<evidence type="ECO:0000256" key="1">
    <source>
        <dbReference type="ARBA" id="ARBA00004115"/>
    </source>
</evidence>
<keyword evidence="9" id="KW-0961">Cell wall biogenesis/degradation</keyword>
<dbReference type="Proteomes" id="UP000027073">
    <property type="component" value="Unassembled WGS sequence"/>
</dbReference>
<evidence type="ECO:0000256" key="2">
    <source>
        <dbReference type="ARBA" id="ARBA00008203"/>
    </source>
</evidence>
<evidence type="ECO:0000256" key="5">
    <source>
        <dbReference type="ARBA" id="ARBA00022729"/>
    </source>
</evidence>
<evidence type="ECO:0000256" key="7">
    <source>
        <dbReference type="ARBA" id="ARBA00022989"/>
    </source>
</evidence>
<evidence type="ECO:0000256" key="3">
    <source>
        <dbReference type="ARBA" id="ARBA00022089"/>
    </source>
</evidence>
<dbReference type="EMBL" id="KL198007">
    <property type="protein sequence ID" value="KDQ28797.1"/>
    <property type="molecule type" value="Genomic_DNA"/>
</dbReference>
<evidence type="ECO:0000313" key="13">
    <source>
        <dbReference type="Proteomes" id="UP000027073"/>
    </source>
</evidence>
<keyword evidence="5 11" id="KW-0732">Signal</keyword>
<dbReference type="GO" id="GO:0071555">
    <property type="term" value="P:cell wall organization"/>
    <property type="evidence" value="ECO:0007669"/>
    <property type="project" value="UniProtKB-KW"/>
</dbReference>